<dbReference type="RefSeq" id="WP_043144425.1">
    <property type="nucleotide sequence ID" value="NZ_JSUQ01000016.1"/>
</dbReference>
<evidence type="ECO:0000259" key="1">
    <source>
        <dbReference type="Pfam" id="PF01575"/>
    </source>
</evidence>
<evidence type="ECO:0000313" key="3">
    <source>
        <dbReference type="Proteomes" id="UP000030960"/>
    </source>
</evidence>
<reference evidence="2 3" key="1">
    <citation type="submission" date="2014-10" db="EMBL/GenBank/DDBJ databases">
        <title>Genome sequence of Ponticoccus sp. strain UMTAT08 isolated from clonal culture of toxic dinoflagellate Alexandrium tamiyavanichii.</title>
        <authorList>
            <person name="Gan H.Y."/>
            <person name="Muhd D.-D."/>
            <person name="Mohd Noor M.E."/>
            <person name="Yeong Y.S."/>
            <person name="Usup G."/>
        </authorList>
    </citation>
    <scope>NUCLEOTIDE SEQUENCE [LARGE SCALE GENOMIC DNA]</scope>
    <source>
        <strain evidence="2 3">UMTAT08</strain>
    </source>
</reference>
<dbReference type="InterPro" id="IPR052342">
    <property type="entry name" value="MCH/BMMD"/>
</dbReference>
<keyword evidence="3" id="KW-1185">Reference proteome</keyword>
<dbReference type="EMBL" id="JSUQ01000016">
    <property type="protein sequence ID" value="KHQ51609.1"/>
    <property type="molecule type" value="Genomic_DNA"/>
</dbReference>
<dbReference type="Pfam" id="PF01575">
    <property type="entry name" value="MaoC_dehydratas"/>
    <property type="match status" value="1"/>
</dbReference>
<evidence type="ECO:0000313" key="2">
    <source>
        <dbReference type="EMBL" id="KHQ51609.1"/>
    </source>
</evidence>
<dbReference type="SUPFAM" id="SSF54637">
    <property type="entry name" value="Thioesterase/thiol ester dehydrase-isomerase"/>
    <property type="match status" value="1"/>
</dbReference>
<dbReference type="PANTHER" id="PTHR43664:SF1">
    <property type="entry name" value="BETA-METHYLMALYL-COA DEHYDRATASE"/>
    <property type="match status" value="1"/>
</dbReference>
<name>A0A0B3SM60_9RHOB</name>
<comment type="caution">
    <text evidence="2">The sequence shown here is derived from an EMBL/GenBank/DDBJ whole genome shotgun (WGS) entry which is preliminary data.</text>
</comment>
<dbReference type="AlphaFoldDB" id="A0A0B3SM60"/>
<gene>
    <name evidence="2" type="ORF">OA50_03771</name>
</gene>
<accession>A0A0B3SM60</accession>
<sequence length="149" mass="16438">MKRYFEDFEIGETWQSAPVTMTEAEIIDYAKAYDPQPIHTDPEAAANGRFGSVIASGWQVAALSMRVFVESGGYGDTPVVGMGIESLRWRRPVRPGDTLTVTREVIGLERSEKRPEWGTIRTQVAMANQDGEVVMTLVSLGQVACRSKA</sequence>
<dbReference type="PANTHER" id="PTHR43664">
    <property type="entry name" value="MONOAMINE OXIDASE-RELATED"/>
    <property type="match status" value="1"/>
</dbReference>
<dbReference type="CDD" id="cd03454">
    <property type="entry name" value="YdeM"/>
    <property type="match status" value="1"/>
</dbReference>
<dbReference type="InterPro" id="IPR002539">
    <property type="entry name" value="MaoC-like_dom"/>
</dbReference>
<protein>
    <submittedName>
        <fullName evidence="2">Acyl dehydratase</fullName>
    </submittedName>
</protein>
<feature type="domain" description="MaoC-like" evidence="1">
    <location>
        <begin position="10"/>
        <end position="113"/>
    </location>
</feature>
<proteinExistence type="predicted"/>
<dbReference type="Gene3D" id="3.10.129.10">
    <property type="entry name" value="Hotdog Thioesterase"/>
    <property type="match status" value="1"/>
</dbReference>
<dbReference type="InterPro" id="IPR029069">
    <property type="entry name" value="HotDog_dom_sf"/>
</dbReference>
<dbReference type="Proteomes" id="UP000030960">
    <property type="component" value="Unassembled WGS sequence"/>
</dbReference>
<organism evidence="2 3">
    <name type="scientific">Mameliella alba</name>
    <dbReference type="NCBI Taxonomy" id="561184"/>
    <lineage>
        <taxon>Bacteria</taxon>
        <taxon>Pseudomonadati</taxon>
        <taxon>Pseudomonadota</taxon>
        <taxon>Alphaproteobacteria</taxon>
        <taxon>Rhodobacterales</taxon>
        <taxon>Roseobacteraceae</taxon>
        <taxon>Mameliella</taxon>
    </lineage>
</organism>
<dbReference type="OrthoDB" id="9797938at2"/>